<dbReference type="EMBL" id="RWGY01000029">
    <property type="protein sequence ID" value="TVU16883.1"/>
    <property type="molecule type" value="Genomic_DNA"/>
</dbReference>
<evidence type="ECO:0000313" key="5">
    <source>
        <dbReference type="EMBL" id="TVU16883.1"/>
    </source>
</evidence>
<dbReference type="OrthoDB" id="679215at2759"/>
<dbReference type="InterPro" id="IPR025315">
    <property type="entry name" value="DUF4220"/>
</dbReference>
<sequence length="730" mass="82888">MSPVRRGVLWWDVWQLRILVLGSLGLQWFLLVAAPMRKYTMPRWFRTFIWLAYISSDALAIYALATLFNRHARASSPCEYAGKASTLEVLWAPLLLVHLGGRQEITAYNIEDNELWTRHTVTLVSQVTVALYAFYKSWWPGHSDWKLLMSAILLFINGIINFCEKPWALRSASINRLVAMSSMVEGERRRPSRWQCCFTELDDRYKCWKEMPQQPAPILTEMDRVQMILSDMSLLALTRELMDPEKPQQQQSQFLLKLDPGSRPEVQLNRWLRRAFELIYTRANVICSPAYMACNFMLVPALYMGAITLFSVSHKQEYNATDIKMTYVLMCLTAALDVLGVLTSMLVYRLLSKAKVPALCQTLPEYNLVDSVLRRMKRGTGWLLTWATSCGYPEDYFRYTSGDLHIKVAGFIVTELMKPGKVEGLDLASYRTLPDKQTTTDDKEEGGVNNWALGKDLLQEYLSGNLNPSMQRSLRDVPFDQSVLLWHVATDLCFRAKPPKFFRCRPPHDELLREVCTEAISNYMAHLLHFRPEMLMTGSRKHLFDRAMDRLKDLFHDVEAAGRNNKCSGGGDTSQLVKSVGDGDQDQVMGIIEHGARDEYKAKYPLIHEACKLAKELMALPADGEKDETRWKLMHGVWTGMLCYSASRCRGYLHAKSLGEGGEFLSFVWLVISLKGAKTLADQLQVSEQAQVRPAPAAHKAQVGPAPAPTPTPDDDDQGGPQFSDDFPAI</sequence>
<dbReference type="Proteomes" id="UP000324897">
    <property type="component" value="Chromosome 7"/>
</dbReference>
<comment type="caution">
    <text evidence="5">The sequence shown here is derived from an EMBL/GenBank/DDBJ whole genome shotgun (WGS) entry which is preliminary data.</text>
</comment>
<dbReference type="AlphaFoldDB" id="A0A5J9TZR9"/>
<dbReference type="Pfam" id="PF13968">
    <property type="entry name" value="DUF4220"/>
    <property type="match status" value="1"/>
</dbReference>
<feature type="transmembrane region" description="Helical" evidence="2">
    <location>
        <begin position="48"/>
        <end position="68"/>
    </location>
</feature>
<gene>
    <name evidence="4" type="ORF">EJB05_32876</name>
    <name evidence="5" type="ORF">EJB05_32885</name>
</gene>
<keyword evidence="6" id="KW-1185">Reference proteome</keyword>
<name>A0A5J9TZR9_9POAL</name>
<protein>
    <recommendedName>
        <fullName evidence="3">DUF4220 domain-containing protein</fullName>
    </recommendedName>
</protein>
<accession>A0A5J9TZR9</accession>
<evidence type="ECO:0000259" key="3">
    <source>
        <dbReference type="Pfam" id="PF13968"/>
    </source>
</evidence>
<proteinExistence type="predicted"/>
<feature type="domain" description="DUF4220" evidence="3">
    <location>
        <begin position="50"/>
        <end position="353"/>
    </location>
</feature>
<organism evidence="5 6">
    <name type="scientific">Eragrostis curvula</name>
    <name type="common">weeping love grass</name>
    <dbReference type="NCBI Taxonomy" id="38414"/>
    <lineage>
        <taxon>Eukaryota</taxon>
        <taxon>Viridiplantae</taxon>
        <taxon>Streptophyta</taxon>
        <taxon>Embryophyta</taxon>
        <taxon>Tracheophyta</taxon>
        <taxon>Spermatophyta</taxon>
        <taxon>Magnoliopsida</taxon>
        <taxon>Liliopsida</taxon>
        <taxon>Poales</taxon>
        <taxon>Poaceae</taxon>
        <taxon>PACMAD clade</taxon>
        <taxon>Chloridoideae</taxon>
        <taxon>Eragrostideae</taxon>
        <taxon>Eragrostidinae</taxon>
        <taxon>Eragrostis</taxon>
    </lineage>
</organism>
<evidence type="ECO:0000256" key="1">
    <source>
        <dbReference type="SAM" id="MobiDB-lite"/>
    </source>
</evidence>
<feature type="non-terminal residue" evidence="5">
    <location>
        <position position="1"/>
    </location>
</feature>
<evidence type="ECO:0000313" key="6">
    <source>
        <dbReference type="Proteomes" id="UP000324897"/>
    </source>
</evidence>
<dbReference type="Gramene" id="TVU16883">
    <property type="protein sequence ID" value="TVU16883"/>
    <property type="gene ID" value="EJB05_32885"/>
</dbReference>
<evidence type="ECO:0000256" key="2">
    <source>
        <dbReference type="SAM" id="Phobius"/>
    </source>
</evidence>
<keyword evidence="2" id="KW-1133">Transmembrane helix</keyword>
<evidence type="ECO:0000313" key="4">
    <source>
        <dbReference type="EMBL" id="TVU16874.1"/>
    </source>
</evidence>
<feature type="transmembrane region" description="Helical" evidence="2">
    <location>
        <begin position="325"/>
        <end position="348"/>
    </location>
</feature>
<dbReference type="InterPro" id="IPR007658">
    <property type="entry name" value="DUF594"/>
</dbReference>
<dbReference type="Gramene" id="TVU16874">
    <property type="protein sequence ID" value="TVU16874"/>
    <property type="gene ID" value="EJB05_32876"/>
</dbReference>
<feature type="compositionally biased region" description="Low complexity" evidence="1">
    <location>
        <begin position="719"/>
        <end position="730"/>
    </location>
</feature>
<reference evidence="5 6" key="1">
    <citation type="journal article" date="2019" name="Sci. Rep.">
        <title>A high-quality genome of Eragrostis curvula grass provides insights into Poaceae evolution and supports new strategies to enhance forage quality.</title>
        <authorList>
            <person name="Carballo J."/>
            <person name="Santos B.A.C.M."/>
            <person name="Zappacosta D."/>
            <person name="Garbus I."/>
            <person name="Selva J.P."/>
            <person name="Gallo C.A."/>
            <person name="Diaz A."/>
            <person name="Albertini E."/>
            <person name="Caccamo M."/>
            <person name="Echenique V."/>
        </authorList>
    </citation>
    <scope>NUCLEOTIDE SEQUENCE [LARGE SCALE GENOMIC DNA]</scope>
    <source>
        <strain evidence="6">cv. Victoria</strain>
        <tissue evidence="5">Leaf</tissue>
    </source>
</reference>
<feature type="transmembrane region" description="Helical" evidence="2">
    <location>
        <begin position="290"/>
        <end position="313"/>
    </location>
</feature>
<dbReference type="PANTHER" id="PTHR31325">
    <property type="entry name" value="OS01G0798800 PROTEIN-RELATED"/>
    <property type="match status" value="1"/>
</dbReference>
<feature type="transmembrane region" description="Helical" evidence="2">
    <location>
        <begin position="14"/>
        <end position="36"/>
    </location>
</feature>
<dbReference type="Pfam" id="PF04578">
    <property type="entry name" value="DUF594"/>
    <property type="match status" value="1"/>
</dbReference>
<dbReference type="EMBL" id="RWGY01000029">
    <property type="protein sequence ID" value="TVU16874.1"/>
    <property type="molecule type" value="Genomic_DNA"/>
</dbReference>
<keyword evidence="2" id="KW-0812">Transmembrane</keyword>
<feature type="region of interest" description="Disordered" evidence="1">
    <location>
        <begin position="690"/>
        <end position="730"/>
    </location>
</feature>
<keyword evidence="2" id="KW-0472">Membrane</keyword>